<gene>
    <name evidence="9" type="ORF">GLIP_1634</name>
</gene>
<dbReference type="RefSeq" id="WP_008844083.1">
    <property type="nucleotide sequence ID" value="NZ_BAEN01000035.1"/>
</dbReference>
<dbReference type="GO" id="GO:0030145">
    <property type="term" value="F:manganese ion binding"/>
    <property type="evidence" value="ECO:0007669"/>
    <property type="project" value="InterPro"/>
</dbReference>
<evidence type="ECO:0000313" key="9">
    <source>
        <dbReference type="EMBL" id="GAC14267.1"/>
    </source>
</evidence>
<keyword evidence="10" id="KW-1185">Reference proteome</keyword>
<dbReference type="OrthoDB" id="9802805at2"/>
<dbReference type="GO" id="GO:0009132">
    <property type="term" value="P:nucleoside diphosphate metabolic process"/>
    <property type="evidence" value="ECO:0007669"/>
    <property type="project" value="InterPro"/>
</dbReference>
<comment type="similarity">
    <text evidence="3">Belongs to the Nudix hydrolase family. PCD1 subfamily.</text>
</comment>
<dbReference type="CDD" id="cd03426">
    <property type="entry name" value="NUDIX_CoAse_Nudt7"/>
    <property type="match status" value="1"/>
</dbReference>
<evidence type="ECO:0000256" key="4">
    <source>
        <dbReference type="ARBA" id="ARBA00022723"/>
    </source>
</evidence>
<evidence type="ECO:0000256" key="5">
    <source>
        <dbReference type="ARBA" id="ARBA00022801"/>
    </source>
</evidence>
<dbReference type="AlphaFoldDB" id="K6Y7R7"/>
<dbReference type="SUPFAM" id="SSF55811">
    <property type="entry name" value="Nudix"/>
    <property type="match status" value="1"/>
</dbReference>
<evidence type="ECO:0000256" key="3">
    <source>
        <dbReference type="ARBA" id="ARBA00006506"/>
    </source>
</evidence>
<evidence type="ECO:0000256" key="6">
    <source>
        <dbReference type="ARBA" id="ARBA00022842"/>
    </source>
</evidence>
<dbReference type="Pfam" id="PF00293">
    <property type="entry name" value="NUDIX"/>
    <property type="match status" value="1"/>
</dbReference>
<dbReference type="eggNOG" id="COG0494">
    <property type="taxonomic scope" value="Bacteria"/>
</dbReference>
<reference evidence="9 10" key="1">
    <citation type="journal article" date="2017" name="Antonie Van Leeuwenhoek">
        <title>Rhizobium rhizosphaerae sp. nov., a novel species isolated from rice rhizosphere.</title>
        <authorList>
            <person name="Zhao J.J."/>
            <person name="Zhang J."/>
            <person name="Zhang R.J."/>
            <person name="Zhang C.W."/>
            <person name="Yin H.Q."/>
            <person name="Zhang X.X."/>
        </authorList>
    </citation>
    <scope>NUCLEOTIDE SEQUENCE [LARGE SCALE GENOMIC DNA]</scope>
    <source>
        <strain evidence="9 10">E3</strain>
    </source>
</reference>
<accession>K6Y7R7</accession>
<dbReference type="PANTHER" id="PTHR12992">
    <property type="entry name" value="NUDIX HYDROLASE"/>
    <property type="match status" value="1"/>
</dbReference>
<evidence type="ECO:0000256" key="2">
    <source>
        <dbReference type="ARBA" id="ARBA00001946"/>
    </source>
</evidence>
<feature type="domain" description="Nudix hydrolase" evidence="8">
    <location>
        <begin position="28"/>
        <end position="160"/>
    </location>
</feature>
<dbReference type="Proteomes" id="UP000006334">
    <property type="component" value="Unassembled WGS sequence"/>
</dbReference>
<proteinExistence type="inferred from homology"/>
<keyword evidence="6" id="KW-0460">Magnesium</keyword>
<dbReference type="GO" id="GO:0010945">
    <property type="term" value="F:coenzyme A diphosphatase activity"/>
    <property type="evidence" value="ECO:0007669"/>
    <property type="project" value="InterPro"/>
</dbReference>
<evidence type="ECO:0000313" key="10">
    <source>
        <dbReference type="Proteomes" id="UP000006334"/>
    </source>
</evidence>
<dbReference type="InterPro" id="IPR015797">
    <property type="entry name" value="NUDIX_hydrolase-like_dom_sf"/>
</dbReference>
<dbReference type="InterPro" id="IPR000059">
    <property type="entry name" value="NUDIX_hydrolase_NudL_CS"/>
</dbReference>
<dbReference type="STRING" id="1127673.GLIP_1634"/>
<evidence type="ECO:0000256" key="7">
    <source>
        <dbReference type="ARBA" id="ARBA00023211"/>
    </source>
</evidence>
<organism evidence="9 10">
    <name type="scientific">Aliiglaciecola lipolytica E3</name>
    <dbReference type="NCBI Taxonomy" id="1127673"/>
    <lineage>
        <taxon>Bacteria</taxon>
        <taxon>Pseudomonadati</taxon>
        <taxon>Pseudomonadota</taxon>
        <taxon>Gammaproteobacteria</taxon>
        <taxon>Alteromonadales</taxon>
        <taxon>Alteromonadaceae</taxon>
        <taxon>Aliiglaciecola</taxon>
    </lineage>
</organism>
<dbReference type="PROSITE" id="PS01293">
    <property type="entry name" value="NUDIX_COA"/>
    <property type="match status" value="1"/>
</dbReference>
<dbReference type="Gene3D" id="3.90.79.10">
    <property type="entry name" value="Nucleoside Triphosphate Pyrophosphohydrolase"/>
    <property type="match status" value="1"/>
</dbReference>
<name>K6Y7R7_9ALTE</name>
<evidence type="ECO:0000259" key="8">
    <source>
        <dbReference type="PROSITE" id="PS51462"/>
    </source>
</evidence>
<sequence length="195" mass="22344">MNKQEFIRRFQHPRRVLPEADFPLVGPGKPAAVLIPIIERADALTVLFTQRALHLKNHPGQVSFPGGKQEKSDTDLAHTALRETQEEIGIAADKITLLGNLPKFRTVSRFEVTPFVSLVQPEFKLILDRNEVDNVFEVPLVHLLDKNNHLIHWVKRNGKRHPIYFISWQEKTIWGATASFIRLLSNHINSPLSER</sequence>
<dbReference type="NCBIfam" id="NF007980">
    <property type="entry name" value="PRK10707.1"/>
    <property type="match status" value="1"/>
</dbReference>
<dbReference type="EMBL" id="BAEN01000035">
    <property type="protein sequence ID" value="GAC14267.1"/>
    <property type="molecule type" value="Genomic_DNA"/>
</dbReference>
<dbReference type="PROSITE" id="PS51462">
    <property type="entry name" value="NUDIX"/>
    <property type="match status" value="1"/>
</dbReference>
<dbReference type="PANTHER" id="PTHR12992:SF11">
    <property type="entry name" value="MITOCHONDRIAL COENZYME A DIPHOSPHATASE NUDT8"/>
    <property type="match status" value="1"/>
</dbReference>
<dbReference type="InterPro" id="IPR000086">
    <property type="entry name" value="NUDIX_hydrolase_dom"/>
</dbReference>
<evidence type="ECO:0000256" key="1">
    <source>
        <dbReference type="ARBA" id="ARBA00001936"/>
    </source>
</evidence>
<comment type="cofactor">
    <cofactor evidence="2">
        <name>Mg(2+)</name>
        <dbReference type="ChEBI" id="CHEBI:18420"/>
    </cofactor>
</comment>
<comment type="cofactor">
    <cofactor evidence="1">
        <name>Mn(2+)</name>
        <dbReference type="ChEBI" id="CHEBI:29035"/>
    </cofactor>
</comment>
<protein>
    <submittedName>
        <fullName evidence="9">MutT/nudix family protein</fullName>
    </submittedName>
</protein>
<dbReference type="InterPro" id="IPR045121">
    <property type="entry name" value="CoAse"/>
</dbReference>
<comment type="caution">
    <text evidence="9">The sequence shown here is derived from an EMBL/GenBank/DDBJ whole genome shotgun (WGS) entry which is preliminary data.</text>
</comment>
<keyword evidence="7" id="KW-0464">Manganese</keyword>
<dbReference type="GO" id="GO:0000287">
    <property type="term" value="F:magnesium ion binding"/>
    <property type="evidence" value="ECO:0007669"/>
    <property type="project" value="InterPro"/>
</dbReference>
<keyword evidence="5" id="KW-0378">Hydrolase</keyword>
<keyword evidence="4" id="KW-0479">Metal-binding</keyword>